<name>C7H8A4_FAED2</name>
<gene>
    <name evidence="1" type="ORF">FAEPRAA2165_02543</name>
</gene>
<organism evidence="1 2">
    <name type="scientific">Faecalibacterium duncaniae (strain DSM 17677 / JCM 31915 / A2-165)</name>
    <name type="common">Faecalibacterium prausnitzii</name>
    <dbReference type="NCBI Taxonomy" id="411483"/>
    <lineage>
        <taxon>Bacteria</taxon>
        <taxon>Bacillati</taxon>
        <taxon>Bacillota</taxon>
        <taxon>Clostridia</taxon>
        <taxon>Eubacteriales</taxon>
        <taxon>Oscillospiraceae</taxon>
        <taxon>Faecalibacterium</taxon>
    </lineage>
</organism>
<protein>
    <submittedName>
        <fullName evidence="1">Uncharacterized protein</fullName>
    </submittedName>
</protein>
<proteinExistence type="predicted"/>
<dbReference type="HOGENOM" id="CLU_2206124_0_0_9"/>
<dbReference type="EMBL" id="ACOP02000071">
    <property type="protein sequence ID" value="EEU95864.1"/>
    <property type="molecule type" value="Genomic_DNA"/>
</dbReference>
<dbReference type="Proteomes" id="UP000004619">
    <property type="component" value="Unassembled WGS sequence"/>
</dbReference>
<reference evidence="1" key="1">
    <citation type="submission" date="2009-08" db="EMBL/GenBank/DDBJ databases">
        <authorList>
            <person name="Weinstock G."/>
            <person name="Sodergren E."/>
            <person name="Clifton S."/>
            <person name="Fulton L."/>
            <person name="Fulton B."/>
            <person name="Courtney L."/>
            <person name="Fronick C."/>
            <person name="Harrison M."/>
            <person name="Strong C."/>
            <person name="Farmer C."/>
            <person name="Delahaunty K."/>
            <person name="Markovic C."/>
            <person name="Hall O."/>
            <person name="Minx P."/>
            <person name="Tomlinson C."/>
            <person name="Mitreva M."/>
            <person name="Nelson J."/>
            <person name="Hou S."/>
            <person name="Wollam A."/>
            <person name="Pepin K.H."/>
            <person name="Johnson M."/>
            <person name="Bhonagiri V."/>
            <person name="Nash W.E."/>
            <person name="Warren W."/>
            <person name="Chinwalla A."/>
            <person name="Mardis E.R."/>
            <person name="Wilson R.K."/>
        </authorList>
    </citation>
    <scope>NUCLEOTIDE SEQUENCE [LARGE SCALE GENOMIC DNA]</scope>
    <source>
        <strain evidence="1">A2-165</strain>
    </source>
</reference>
<accession>C7H8A4</accession>
<keyword evidence="2" id="KW-1185">Reference proteome</keyword>
<sequence length="107" mass="12534">MFLAGFGAGTPQQEAVPKWREFSRIENLWPRDDSCSQLIRSKQLLRNCFQIVKTHKASKEPFSSEVVVFTVSTTTFLFCFSCKRVRNMVYRLYETLLRLNNLTFNDV</sequence>
<comment type="caution">
    <text evidence="1">The sequence shown here is derived from an EMBL/GenBank/DDBJ whole genome shotgun (WGS) entry which is preliminary data.</text>
</comment>
<dbReference type="AlphaFoldDB" id="C7H8A4"/>
<evidence type="ECO:0000313" key="2">
    <source>
        <dbReference type="Proteomes" id="UP000004619"/>
    </source>
</evidence>
<dbReference type="STRING" id="411483.FAEPRAA2165_02543"/>
<evidence type="ECO:0000313" key="1">
    <source>
        <dbReference type="EMBL" id="EEU95864.1"/>
    </source>
</evidence>